<dbReference type="Gene3D" id="1.10.10.10">
    <property type="entry name" value="Winged helix-like DNA-binding domain superfamily/Winged helix DNA-binding domain"/>
    <property type="match status" value="1"/>
</dbReference>
<accession>A0A8T8XE66</accession>
<evidence type="ECO:0000256" key="2">
    <source>
        <dbReference type="ARBA" id="ARBA00022679"/>
    </source>
</evidence>
<proteinExistence type="predicted"/>
<evidence type="ECO:0000313" key="7">
    <source>
        <dbReference type="EMBL" id="RAH86268.1"/>
    </source>
</evidence>
<dbReference type="OrthoDB" id="1535081at2759"/>
<dbReference type="InterPro" id="IPR036390">
    <property type="entry name" value="WH_DNA-bd_sf"/>
</dbReference>
<evidence type="ECO:0000256" key="1">
    <source>
        <dbReference type="ARBA" id="ARBA00022603"/>
    </source>
</evidence>
<dbReference type="SUPFAM" id="SSF46785">
    <property type="entry name" value="Winged helix' DNA-binding domain"/>
    <property type="match status" value="1"/>
</dbReference>
<evidence type="ECO:0000256" key="4">
    <source>
        <dbReference type="PIRSR" id="PIRSR005739-1"/>
    </source>
</evidence>
<dbReference type="InterPro" id="IPR016461">
    <property type="entry name" value="COMT-like"/>
</dbReference>
<dbReference type="GO" id="GO:0032259">
    <property type="term" value="P:methylation"/>
    <property type="evidence" value="ECO:0007669"/>
    <property type="project" value="UniProtKB-KW"/>
</dbReference>
<dbReference type="InterPro" id="IPR012967">
    <property type="entry name" value="COMT_dimerisation"/>
</dbReference>
<evidence type="ECO:0000256" key="3">
    <source>
        <dbReference type="ARBA" id="ARBA00022691"/>
    </source>
</evidence>
<dbReference type="PIRSF" id="PIRSF005739">
    <property type="entry name" value="O-mtase"/>
    <property type="match status" value="1"/>
</dbReference>
<dbReference type="Proteomes" id="UP000249497">
    <property type="component" value="Unassembled WGS sequence"/>
</dbReference>
<feature type="active site" description="Proton acceptor" evidence="4">
    <location>
        <position position="316"/>
    </location>
</feature>
<dbReference type="Pfam" id="PF08100">
    <property type="entry name" value="Dimerisation"/>
    <property type="match status" value="1"/>
</dbReference>
<keyword evidence="3" id="KW-0949">S-adenosyl-L-methionine</keyword>
<protein>
    <submittedName>
        <fullName evidence="7">S-adenosyl-L-methionine-dependent methyltransferase</fullName>
    </submittedName>
</protein>
<keyword evidence="8" id="KW-1185">Reference proteome</keyword>
<keyword evidence="2" id="KW-0808">Transferase</keyword>
<dbReference type="PANTHER" id="PTHR43712">
    <property type="entry name" value="PUTATIVE (AFU_ORTHOLOGUE AFUA_4G14580)-RELATED"/>
    <property type="match status" value="1"/>
</dbReference>
<dbReference type="AlphaFoldDB" id="A0A8T8XE66"/>
<dbReference type="RefSeq" id="XP_025532162.1">
    <property type="nucleotide sequence ID" value="XM_025675934.1"/>
</dbReference>
<dbReference type="EMBL" id="KZ824773">
    <property type="protein sequence ID" value="RAH86268.1"/>
    <property type="molecule type" value="Genomic_DNA"/>
</dbReference>
<evidence type="ECO:0000313" key="8">
    <source>
        <dbReference type="Proteomes" id="UP000249497"/>
    </source>
</evidence>
<dbReference type="PANTHER" id="PTHR43712:SF1">
    <property type="entry name" value="HYPOTHETICAL O-METHYLTRANSFERASE (EUROFUNG)-RELATED"/>
    <property type="match status" value="1"/>
</dbReference>
<dbReference type="GO" id="GO:0044550">
    <property type="term" value="P:secondary metabolite biosynthetic process"/>
    <property type="evidence" value="ECO:0007669"/>
    <property type="project" value="UniProtKB-ARBA"/>
</dbReference>
<feature type="domain" description="O-methyltransferase C-terminal" evidence="5">
    <location>
        <begin position="179"/>
        <end position="387"/>
    </location>
</feature>
<gene>
    <name evidence="7" type="ORF">BO86DRAFT_435000</name>
</gene>
<dbReference type="PROSITE" id="PS51683">
    <property type="entry name" value="SAM_OMT_II"/>
    <property type="match status" value="1"/>
</dbReference>
<feature type="domain" description="O-methyltransferase dimerisation" evidence="6">
    <location>
        <begin position="65"/>
        <end position="134"/>
    </location>
</feature>
<name>A0A8T8XE66_ASPJA</name>
<sequence>MSSTNGHTANEESLSLITQLQALASRLSNPHDVDARKQCLQLSKGLTVQLEQPENIAVDMAFAPMVATSARIAVDLNLFAHIVQAHAPITAASLAALSGAEELLIVRILRLLAAVHFVHEVAPQTWTATRITHAMATEEIAAGHRMVSRLIVPAMQSAPAYFHERGYRCPFDPTDGLMQYAFGSTQSTFDRIAADPALLRDFNTFMRNTMGARKYWVDWYPVQERILDGFAADTAAAAALLVDVGAGKGHDLLAFRARFPDAGGRLVLEDLPAVIDGLKEVEGEGEPAIETVPYDFFTEQPVVGARVYFYHHHTLHDWSDPYCLWILQQVAAAMTLGFSKLLVHEIIVSDQRAAQFQAQFDMTMMAFNSGIERTRPQWQTLLEAAGLTVVGVWDSVNEGGDGIVEAMKL</sequence>
<reference evidence="7 8" key="1">
    <citation type="submission" date="2018-02" db="EMBL/GenBank/DDBJ databases">
        <title>The genomes of Aspergillus section Nigri reveals drivers in fungal speciation.</title>
        <authorList>
            <consortium name="DOE Joint Genome Institute"/>
            <person name="Vesth T.C."/>
            <person name="Nybo J."/>
            <person name="Theobald S."/>
            <person name="Brandl J."/>
            <person name="Frisvad J.C."/>
            <person name="Nielsen K.F."/>
            <person name="Lyhne E.K."/>
            <person name="Kogle M.E."/>
            <person name="Kuo A."/>
            <person name="Riley R."/>
            <person name="Clum A."/>
            <person name="Nolan M."/>
            <person name="Lipzen A."/>
            <person name="Salamov A."/>
            <person name="Henrissat B."/>
            <person name="Wiebenga A."/>
            <person name="De vries R.P."/>
            <person name="Grigoriev I.V."/>
            <person name="Mortensen U.H."/>
            <person name="Andersen M.R."/>
            <person name="Baker S.E."/>
        </authorList>
    </citation>
    <scope>NUCLEOTIDE SEQUENCE [LARGE SCALE GENOMIC DNA]</scope>
    <source>
        <strain evidence="7 8">CBS 114.51</strain>
    </source>
</reference>
<evidence type="ECO:0000259" key="6">
    <source>
        <dbReference type="Pfam" id="PF08100"/>
    </source>
</evidence>
<dbReference type="InterPro" id="IPR029063">
    <property type="entry name" value="SAM-dependent_MTases_sf"/>
</dbReference>
<dbReference type="GO" id="GO:0008171">
    <property type="term" value="F:O-methyltransferase activity"/>
    <property type="evidence" value="ECO:0007669"/>
    <property type="project" value="InterPro"/>
</dbReference>
<dbReference type="InterPro" id="IPR001077">
    <property type="entry name" value="COMT_C"/>
</dbReference>
<dbReference type="GO" id="GO:0046983">
    <property type="term" value="F:protein dimerization activity"/>
    <property type="evidence" value="ECO:0007669"/>
    <property type="project" value="InterPro"/>
</dbReference>
<dbReference type="Gene3D" id="3.40.50.150">
    <property type="entry name" value="Vaccinia Virus protein VP39"/>
    <property type="match status" value="1"/>
</dbReference>
<dbReference type="SUPFAM" id="SSF53335">
    <property type="entry name" value="S-adenosyl-L-methionine-dependent methyltransferases"/>
    <property type="match status" value="1"/>
</dbReference>
<organism evidence="7 8">
    <name type="scientific">Aspergillus japonicus CBS 114.51</name>
    <dbReference type="NCBI Taxonomy" id="1448312"/>
    <lineage>
        <taxon>Eukaryota</taxon>
        <taxon>Fungi</taxon>
        <taxon>Dikarya</taxon>
        <taxon>Ascomycota</taxon>
        <taxon>Pezizomycotina</taxon>
        <taxon>Eurotiomycetes</taxon>
        <taxon>Eurotiomycetidae</taxon>
        <taxon>Eurotiales</taxon>
        <taxon>Aspergillaceae</taxon>
        <taxon>Aspergillus</taxon>
        <taxon>Aspergillus subgen. Circumdati</taxon>
    </lineage>
</organism>
<evidence type="ECO:0000259" key="5">
    <source>
        <dbReference type="Pfam" id="PF00891"/>
    </source>
</evidence>
<dbReference type="GeneID" id="37179627"/>
<dbReference type="InterPro" id="IPR036388">
    <property type="entry name" value="WH-like_DNA-bd_sf"/>
</dbReference>
<keyword evidence="1 7" id="KW-0489">Methyltransferase</keyword>
<dbReference type="Pfam" id="PF00891">
    <property type="entry name" value="Methyltransf_2"/>
    <property type="match status" value="1"/>
</dbReference>